<comment type="caution">
    <text evidence="9">The sequence shown here is derived from an EMBL/GenBank/DDBJ whole genome shotgun (WGS) entry which is preliminary data.</text>
</comment>
<dbReference type="Pfam" id="PF01077">
    <property type="entry name" value="NIR_SIR"/>
    <property type="match status" value="1"/>
</dbReference>
<dbReference type="Pfam" id="PF03460">
    <property type="entry name" value="NIR_SIR_ferr"/>
    <property type="match status" value="1"/>
</dbReference>
<dbReference type="GO" id="GO:0016491">
    <property type="term" value="F:oxidoreductase activity"/>
    <property type="evidence" value="ECO:0007669"/>
    <property type="project" value="UniProtKB-KW"/>
</dbReference>
<keyword evidence="5" id="KW-0408">Iron</keyword>
<keyword evidence="6" id="KW-0411">Iron-sulfur</keyword>
<evidence type="ECO:0000313" key="10">
    <source>
        <dbReference type="Proteomes" id="UP000433181"/>
    </source>
</evidence>
<proteinExistence type="predicted"/>
<evidence type="ECO:0000256" key="6">
    <source>
        <dbReference type="ARBA" id="ARBA00023014"/>
    </source>
</evidence>
<dbReference type="Proteomes" id="UP000433181">
    <property type="component" value="Unassembled WGS sequence"/>
</dbReference>
<dbReference type="PANTHER" id="PTHR32439">
    <property type="entry name" value="FERREDOXIN--NITRITE REDUCTASE, CHLOROPLASTIC"/>
    <property type="match status" value="1"/>
</dbReference>
<dbReference type="SUPFAM" id="SSF55124">
    <property type="entry name" value="Nitrite/Sulfite reductase N-terminal domain-like"/>
    <property type="match status" value="1"/>
</dbReference>
<dbReference type="GO" id="GO:0046872">
    <property type="term" value="F:metal ion binding"/>
    <property type="evidence" value="ECO:0007669"/>
    <property type="project" value="UniProtKB-KW"/>
</dbReference>
<dbReference type="InterPro" id="IPR005117">
    <property type="entry name" value="NiRdtase/SiRdtase_haem-b_fer"/>
</dbReference>
<sequence length="510" mass="55576">MNVIPVDSWKEDMQVFQEAAKKYYAGELKRAEYKGISGKFGSYAQKGDEPKSMLRLRMPAGRLTREKMAFIAESVRKYAIDKIKFTTCQTVQLHNLGLEPVCRIMEDALKVGIVTVGGGGDFPRNTTCSPLSGIDADEYFNVMPYAEAVGQYAMQFINAEKMPRKYKIGFSSSPKNQSHATMRDLGFVARPDGKFDVYSAGGIGPNPKVGVKVGEAVEPQDILKYVRAMWVMFRAYGNYENRARARSRYMQETLGGPEKYYEAFQAKLAEVEGTDDFAFEIKEAVITKAGDGTIENRRAIAQKQPGLYSVVWHPLGGCPSPEVFCQVSDALQEIEGAEIRLALDETAYIVNLTAGEAQKFIDLTAGDSAASLFEMASACIGGSICQQGVRDSQALLRSCAEAVQKAGIPDGALPAIHISGCPGSCATPQVVPMGFRGAVKDRQSAWLLYLNGCDAQGQEVFGKEAGVILETEVPDFLVELGKKVAESGMSFAEWSKANADGVEKVAAKYF</sequence>
<dbReference type="GO" id="GO:0020037">
    <property type="term" value="F:heme binding"/>
    <property type="evidence" value="ECO:0007669"/>
    <property type="project" value="InterPro"/>
</dbReference>
<organism evidence="9 10">
    <name type="scientific">Anaerovibrio slackiae</name>
    <dbReference type="NCBI Taxonomy" id="2652309"/>
    <lineage>
        <taxon>Bacteria</taxon>
        <taxon>Bacillati</taxon>
        <taxon>Bacillota</taxon>
        <taxon>Negativicutes</taxon>
        <taxon>Selenomonadales</taxon>
        <taxon>Selenomonadaceae</taxon>
        <taxon>Anaerovibrio</taxon>
    </lineage>
</organism>
<name>A0A6I2UIU3_9FIRM</name>
<evidence type="ECO:0000256" key="4">
    <source>
        <dbReference type="ARBA" id="ARBA00023002"/>
    </source>
</evidence>
<evidence type="ECO:0000256" key="3">
    <source>
        <dbReference type="ARBA" id="ARBA00022723"/>
    </source>
</evidence>
<evidence type="ECO:0000259" key="7">
    <source>
        <dbReference type="Pfam" id="PF01077"/>
    </source>
</evidence>
<dbReference type="AlphaFoldDB" id="A0A6I2UIU3"/>
<keyword evidence="1" id="KW-0004">4Fe-4S</keyword>
<dbReference type="SUPFAM" id="SSF56014">
    <property type="entry name" value="Nitrite and sulphite reductase 4Fe-4S domain-like"/>
    <property type="match status" value="2"/>
</dbReference>
<dbReference type="RefSeq" id="WP_154407815.1">
    <property type="nucleotide sequence ID" value="NZ_VUNR01000029.1"/>
</dbReference>
<keyword evidence="3" id="KW-0479">Metal-binding</keyword>
<evidence type="ECO:0000313" key="9">
    <source>
        <dbReference type="EMBL" id="MSU09645.1"/>
    </source>
</evidence>
<dbReference type="EMBL" id="VUNR01000029">
    <property type="protein sequence ID" value="MSU09645.1"/>
    <property type="molecule type" value="Genomic_DNA"/>
</dbReference>
<evidence type="ECO:0000256" key="5">
    <source>
        <dbReference type="ARBA" id="ARBA00023004"/>
    </source>
</evidence>
<dbReference type="Gene3D" id="3.90.480.10">
    <property type="entry name" value="Sulfite Reductase Hemoprotein,Domain 2"/>
    <property type="match status" value="1"/>
</dbReference>
<accession>A0A6I2UIU3</accession>
<keyword evidence="2" id="KW-0349">Heme</keyword>
<dbReference type="GO" id="GO:0051539">
    <property type="term" value="F:4 iron, 4 sulfur cluster binding"/>
    <property type="evidence" value="ECO:0007669"/>
    <property type="project" value="UniProtKB-KW"/>
</dbReference>
<dbReference type="InterPro" id="IPR006067">
    <property type="entry name" value="NO2/SO3_Rdtase_4Fe4S_dom"/>
</dbReference>
<reference evidence="9 10" key="1">
    <citation type="submission" date="2019-08" db="EMBL/GenBank/DDBJ databases">
        <title>In-depth cultivation of the pig gut microbiome towards novel bacterial diversity and tailored functional studies.</title>
        <authorList>
            <person name="Wylensek D."/>
            <person name="Hitch T.C.A."/>
            <person name="Clavel T."/>
        </authorList>
    </citation>
    <scope>NUCLEOTIDE SEQUENCE [LARGE SCALE GENOMIC DNA]</scope>
    <source>
        <strain evidence="9 10">WCA-693-APC-5D-A</strain>
    </source>
</reference>
<keyword evidence="4" id="KW-0560">Oxidoreductase</keyword>
<dbReference type="GeneID" id="96779594"/>
<feature type="domain" description="Nitrite/Sulfite reductase ferredoxin-like" evidence="8">
    <location>
        <begin position="50"/>
        <end position="108"/>
    </location>
</feature>
<evidence type="ECO:0000259" key="8">
    <source>
        <dbReference type="Pfam" id="PF03460"/>
    </source>
</evidence>
<dbReference type="PANTHER" id="PTHR32439:SF9">
    <property type="entry name" value="BLR3264 PROTEIN"/>
    <property type="match status" value="1"/>
</dbReference>
<dbReference type="InterPro" id="IPR036136">
    <property type="entry name" value="Nit/Sulf_reduc_fer-like_dom_sf"/>
</dbReference>
<gene>
    <name evidence="9" type="ORF">FYJ84_11710</name>
</gene>
<protein>
    <submittedName>
        <fullName evidence="9">Nitrite/sulfite reductase</fullName>
    </submittedName>
</protein>
<keyword evidence="10" id="KW-1185">Reference proteome</keyword>
<feature type="domain" description="Nitrite/sulphite reductase 4Fe-4S" evidence="7">
    <location>
        <begin position="120"/>
        <end position="256"/>
    </location>
</feature>
<dbReference type="Gene3D" id="3.30.413.10">
    <property type="entry name" value="Sulfite Reductase Hemoprotein, domain 1"/>
    <property type="match status" value="2"/>
</dbReference>
<evidence type="ECO:0000256" key="2">
    <source>
        <dbReference type="ARBA" id="ARBA00022617"/>
    </source>
</evidence>
<evidence type="ECO:0000256" key="1">
    <source>
        <dbReference type="ARBA" id="ARBA00022485"/>
    </source>
</evidence>
<dbReference type="InterPro" id="IPR051329">
    <property type="entry name" value="NIR_SIR_4Fe-4S"/>
</dbReference>
<dbReference type="InterPro" id="IPR045854">
    <property type="entry name" value="NO2/SO3_Rdtase_4Fe4S_sf"/>
</dbReference>